<dbReference type="Proteomes" id="UP000076532">
    <property type="component" value="Unassembled WGS sequence"/>
</dbReference>
<proteinExistence type="predicted"/>
<dbReference type="AlphaFoldDB" id="A0A166V8N6"/>
<protein>
    <submittedName>
        <fullName evidence="1">Uncharacterized protein</fullName>
    </submittedName>
</protein>
<organism evidence="1 2">
    <name type="scientific">Athelia psychrophila</name>
    <dbReference type="NCBI Taxonomy" id="1759441"/>
    <lineage>
        <taxon>Eukaryota</taxon>
        <taxon>Fungi</taxon>
        <taxon>Dikarya</taxon>
        <taxon>Basidiomycota</taxon>
        <taxon>Agaricomycotina</taxon>
        <taxon>Agaricomycetes</taxon>
        <taxon>Agaricomycetidae</taxon>
        <taxon>Atheliales</taxon>
        <taxon>Atheliaceae</taxon>
        <taxon>Athelia</taxon>
    </lineage>
</organism>
<evidence type="ECO:0000313" key="1">
    <source>
        <dbReference type="EMBL" id="KZP32461.1"/>
    </source>
</evidence>
<accession>A0A166V8N6</accession>
<keyword evidence="2" id="KW-1185">Reference proteome</keyword>
<dbReference type="EMBL" id="KV417485">
    <property type="protein sequence ID" value="KZP32461.1"/>
    <property type="molecule type" value="Genomic_DNA"/>
</dbReference>
<sequence length="134" mass="14454">MASSAGDSGTKDPFTTAFTSAIDHLPEPSENSTAPRLTATTDSITTAGNAVTRVVPSDLLGSFVSLMETLSIVVKIGDEIAKIHREPTSLTTSMSQRRRHVCGILTGWVEDCFWVIGRDHSSLGCPHRPRRCLD</sequence>
<name>A0A166V8N6_9AGAM</name>
<reference evidence="1 2" key="1">
    <citation type="journal article" date="2016" name="Mol. Biol. Evol.">
        <title>Comparative Genomics of Early-Diverging Mushroom-Forming Fungi Provides Insights into the Origins of Lignocellulose Decay Capabilities.</title>
        <authorList>
            <person name="Nagy L.G."/>
            <person name="Riley R."/>
            <person name="Tritt A."/>
            <person name="Adam C."/>
            <person name="Daum C."/>
            <person name="Floudas D."/>
            <person name="Sun H."/>
            <person name="Yadav J.S."/>
            <person name="Pangilinan J."/>
            <person name="Larsson K.H."/>
            <person name="Matsuura K."/>
            <person name="Barry K."/>
            <person name="Labutti K."/>
            <person name="Kuo R."/>
            <person name="Ohm R.A."/>
            <person name="Bhattacharya S.S."/>
            <person name="Shirouzu T."/>
            <person name="Yoshinaga Y."/>
            <person name="Martin F.M."/>
            <person name="Grigoriev I.V."/>
            <person name="Hibbett D.S."/>
        </authorList>
    </citation>
    <scope>NUCLEOTIDE SEQUENCE [LARGE SCALE GENOMIC DNA]</scope>
    <source>
        <strain evidence="1 2">CBS 109695</strain>
    </source>
</reference>
<evidence type="ECO:0000313" key="2">
    <source>
        <dbReference type="Proteomes" id="UP000076532"/>
    </source>
</evidence>
<gene>
    <name evidence="1" type="ORF">FIBSPDRAFT_848312</name>
</gene>